<dbReference type="EC" id="6.1.1.10" evidence="2"/>
<organism evidence="13">
    <name type="scientific">marine metagenome</name>
    <dbReference type="NCBI Taxonomy" id="408172"/>
    <lineage>
        <taxon>unclassified sequences</taxon>
        <taxon>metagenomes</taxon>
        <taxon>ecological metagenomes</taxon>
    </lineage>
</organism>
<evidence type="ECO:0000313" key="13">
    <source>
        <dbReference type="EMBL" id="SVB39695.1"/>
    </source>
</evidence>
<keyword evidence="5" id="KW-0547">Nucleotide-binding</keyword>
<dbReference type="InterPro" id="IPR033911">
    <property type="entry name" value="MetRS_core"/>
</dbReference>
<dbReference type="InterPro" id="IPR023458">
    <property type="entry name" value="Met-tRNA_ligase_1"/>
</dbReference>
<dbReference type="Gene3D" id="1.10.730.10">
    <property type="entry name" value="Isoleucyl-tRNA Synthetase, Domain 1"/>
    <property type="match status" value="1"/>
</dbReference>
<evidence type="ECO:0000259" key="12">
    <source>
        <dbReference type="Pfam" id="PF19303"/>
    </source>
</evidence>
<dbReference type="CDD" id="cd00814">
    <property type="entry name" value="MetRS_core"/>
    <property type="match status" value="1"/>
</dbReference>
<feature type="non-terminal residue" evidence="13">
    <location>
        <position position="530"/>
    </location>
</feature>
<dbReference type="SUPFAM" id="SSF52374">
    <property type="entry name" value="Nucleotidylyl transferase"/>
    <property type="match status" value="1"/>
</dbReference>
<dbReference type="AlphaFoldDB" id="A0A382DNA3"/>
<feature type="domain" description="Methionyl-tRNA synthetase anticodon-binding" evidence="12">
    <location>
        <begin position="419"/>
        <end position="528"/>
    </location>
</feature>
<keyword evidence="6" id="KW-0067">ATP-binding</keyword>
<dbReference type="SUPFAM" id="SSF57770">
    <property type="entry name" value="Methionyl-tRNA synthetase (MetRS), Zn-domain"/>
    <property type="match status" value="1"/>
</dbReference>
<dbReference type="InterPro" id="IPR015413">
    <property type="entry name" value="Methionyl/Leucyl_tRNA_Synth"/>
</dbReference>
<evidence type="ECO:0000256" key="7">
    <source>
        <dbReference type="ARBA" id="ARBA00022917"/>
    </source>
</evidence>
<evidence type="ECO:0000256" key="5">
    <source>
        <dbReference type="ARBA" id="ARBA00022741"/>
    </source>
</evidence>
<reference evidence="13" key="1">
    <citation type="submission" date="2018-05" db="EMBL/GenBank/DDBJ databases">
        <authorList>
            <person name="Lanie J.A."/>
            <person name="Ng W.-L."/>
            <person name="Kazmierczak K.M."/>
            <person name="Andrzejewski T.M."/>
            <person name="Davidsen T.M."/>
            <person name="Wayne K.J."/>
            <person name="Tettelin H."/>
            <person name="Glass J.I."/>
            <person name="Rusch D."/>
            <person name="Podicherti R."/>
            <person name="Tsui H.-C.T."/>
            <person name="Winkler M.E."/>
        </authorList>
    </citation>
    <scope>NUCLEOTIDE SEQUENCE</scope>
</reference>
<proteinExistence type="inferred from homology"/>
<dbReference type="GO" id="GO:0005829">
    <property type="term" value="C:cytosol"/>
    <property type="evidence" value="ECO:0007669"/>
    <property type="project" value="TreeGrafter"/>
</dbReference>
<dbReference type="FunFam" id="2.20.28.20:FF:000001">
    <property type="entry name" value="Methionine--tRNA ligase"/>
    <property type="match status" value="1"/>
</dbReference>
<dbReference type="EMBL" id="UINC01040184">
    <property type="protein sequence ID" value="SVB39695.1"/>
    <property type="molecule type" value="Genomic_DNA"/>
</dbReference>
<dbReference type="NCBIfam" id="NF001100">
    <property type="entry name" value="PRK00133.1"/>
    <property type="match status" value="1"/>
</dbReference>
<dbReference type="Gene3D" id="2.20.28.20">
    <property type="entry name" value="Methionyl-tRNA synthetase, Zn-domain"/>
    <property type="match status" value="1"/>
</dbReference>
<protein>
    <recommendedName>
        <fullName evidence="2">methionine--tRNA ligase</fullName>
        <ecNumber evidence="2">6.1.1.10</ecNumber>
    </recommendedName>
    <alternativeName>
        <fullName evidence="9">Methionyl-tRNA synthetase</fullName>
    </alternativeName>
</protein>
<evidence type="ECO:0000256" key="6">
    <source>
        <dbReference type="ARBA" id="ARBA00022840"/>
    </source>
</evidence>
<dbReference type="GO" id="GO:0004825">
    <property type="term" value="F:methionine-tRNA ligase activity"/>
    <property type="evidence" value="ECO:0007669"/>
    <property type="project" value="UniProtKB-EC"/>
</dbReference>
<keyword evidence="3" id="KW-0963">Cytoplasm</keyword>
<evidence type="ECO:0000256" key="3">
    <source>
        <dbReference type="ARBA" id="ARBA00022490"/>
    </source>
</evidence>
<dbReference type="InterPro" id="IPR014729">
    <property type="entry name" value="Rossmann-like_a/b/a_fold"/>
</dbReference>
<dbReference type="Pfam" id="PF19303">
    <property type="entry name" value="Anticodon_3"/>
    <property type="match status" value="1"/>
</dbReference>
<evidence type="ECO:0000256" key="8">
    <source>
        <dbReference type="ARBA" id="ARBA00023146"/>
    </source>
</evidence>
<evidence type="ECO:0000256" key="1">
    <source>
        <dbReference type="ARBA" id="ARBA00004496"/>
    </source>
</evidence>
<evidence type="ECO:0000256" key="9">
    <source>
        <dbReference type="ARBA" id="ARBA00030904"/>
    </source>
</evidence>
<gene>
    <name evidence="13" type="ORF">METZ01_LOCUS192549</name>
</gene>
<sequence>MNVKRFTVTSALPYANGPLHIGHIAGAYLPADIFVRYQKAKGNDVAFICGSDEHGAAITLKAKNENVSPKKIVDKYHKINKKAFKDFGIDFSIYHRTSDKLHHDTAQDFFKTLEKKDAFIKKMSRQFFDQENNQFLADRYITGNCPKCDADGAYGDQCEKCGSTLSPDELINPKSTLSGNIPIKKETTHWYLTMQNHENWLKDWIENGKLNGKNHHNPNKWRSQVIGQCRSWINAGLKERAMTRDLDWGVKVPIKDAEGKVLYDWLDAPIGYISATKKWAGDNEKNWEDYWKSENTELIHFIGKDNIVFHCIIFPIILKTHGDYNLPTNVPANEFLNLEGEKLSTSKNWAIWLHEYLEEFKGQEDTLRYTLCATAPESKDTDFTWKDFQARNNNELVAIFGNFINRVVVLTHKFWNGVVPNCYELDVYDKDVLKKLQTFPAKIGEAIEKYRFREGLAEFMNLARLGNKYLTDIEPWKLRDTNEKKTETVMYISLQIAASLAILSEPFMPFSSEKLKTILALSNVSWNDAG</sequence>
<accession>A0A382DNA3</accession>
<dbReference type="InterPro" id="IPR001412">
    <property type="entry name" value="aa-tRNA-synth_I_CS"/>
</dbReference>
<name>A0A382DNA3_9ZZZZ</name>
<keyword evidence="7" id="KW-0648">Protein biosynthesis</keyword>
<dbReference type="NCBIfam" id="TIGR00398">
    <property type="entry name" value="metG"/>
    <property type="match status" value="1"/>
</dbReference>
<dbReference type="GO" id="GO:0006431">
    <property type="term" value="P:methionyl-tRNA aminoacylation"/>
    <property type="evidence" value="ECO:0007669"/>
    <property type="project" value="InterPro"/>
</dbReference>
<feature type="domain" description="Methionyl/Leucyl tRNA synthetase" evidence="11">
    <location>
        <begin position="7"/>
        <end position="407"/>
    </location>
</feature>
<dbReference type="InterPro" id="IPR009080">
    <property type="entry name" value="tRNAsynth_Ia_anticodon-bd"/>
</dbReference>
<evidence type="ECO:0000256" key="2">
    <source>
        <dbReference type="ARBA" id="ARBA00012838"/>
    </source>
</evidence>
<dbReference type="HAMAP" id="MF_00098">
    <property type="entry name" value="Met_tRNA_synth_type1"/>
    <property type="match status" value="1"/>
</dbReference>
<keyword evidence="4" id="KW-0436">Ligase</keyword>
<dbReference type="PANTHER" id="PTHR45765">
    <property type="entry name" value="METHIONINE--TRNA LIGASE"/>
    <property type="match status" value="1"/>
</dbReference>
<dbReference type="PANTHER" id="PTHR45765:SF1">
    <property type="entry name" value="METHIONINE--TRNA LIGASE, CYTOPLASMIC"/>
    <property type="match status" value="1"/>
</dbReference>
<evidence type="ECO:0000256" key="10">
    <source>
        <dbReference type="ARBA" id="ARBA00047364"/>
    </source>
</evidence>
<dbReference type="InterPro" id="IPR029038">
    <property type="entry name" value="MetRS_Zn"/>
</dbReference>
<evidence type="ECO:0000256" key="4">
    <source>
        <dbReference type="ARBA" id="ARBA00022598"/>
    </source>
</evidence>
<dbReference type="SUPFAM" id="SSF47323">
    <property type="entry name" value="Anticodon-binding domain of a subclass of class I aminoacyl-tRNA synthetases"/>
    <property type="match status" value="1"/>
</dbReference>
<dbReference type="Pfam" id="PF09334">
    <property type="entry name" value="tRNA-synt_1g"/>
    <property type="match status" value="1"/>
</dbReference>
<evidence type="ECO:0000259" key="11">
    <source>
        <dbReference type="Pfam" id="PF09334"/>
    </source>
</evidence>
<dbReference type="CDD" id="cd07957">
    <property type="entry name" value="Anticodon_Ia_Met"/>
    <property type="match status" value="1"/>
</dbReference>
<dbReference type="PRINTS" id="PR01041">
    <property type="entry name" value="TRNASYNTHMET"/>
</dbReference>
<dbReference type="InterPro" id="IPR041872">
    <property type="entry name" value="Anticodon_Met"/>
</dbReference>
<dbReference type="InterPro" id="IPR014758">
    <property type="entry name" value="Met-tRNA_synth"/>
</dbReference>
<dbReference type="PROSITE" id="PS00178">
    <property type="entry name" value="AA_TRNA_LIGASE_I"/>
    <property type="match status" value="1"/>
</dbReference>
<comment type="catalytic activity">
    <reaction evidence="10">
        <text>tRNA(Met) + L-methionine + ATP = L-methionyl-tRNA(Met) + AMP + diphosphate</text>
        <dbReference type="Rhea" id="RHEA:13481"/>
        <dbReference type="Rhea" id="RHEA-COMP:9667"/>
        <dbReference type="Rhea" id="RHEA-COMP:9698"/>
        <dbReference type="ChEBI" id="CHEBI:30616"/>
        <dbReference type="ChEBI" id="CHEBI:33019"/>
        <dbReference type="ChEBI" id="CHEBI:57844"/>
        <dbReference type="ChEBI" id="CHEBI:78442"/>
        <dbReference type="ChEBI" id="CHEBI:78530"/>
        <dbReference type="ChEBI" id="CHEBI:456215"/>
        <dbReference type="EC" id="6.1.1.10"/>
    </reaction>
</comment>
<keyword evidence="8" id="KW-0030">Aminoacyl-tRNA synthetase</keyword>
<comment type="subcellular location">
    <subcellularLocation>
        <location evidence="1">Cytoplasm</location>
    </subcellularLocation>
</comment>
<dbReference type="Gene3D" id="3.40.50.620">
    <property type="entry name" value="HUPs"/>
    <property type="match status" value="1"/>
</dbReference>
<dbReference type="GO" id="GO:0005524">
    <property type="term" value="F:ATP binding"/>
    <property type="evidence" value="ECO:0007669"/>
    <property type="project" value="UniProtKB-KW"/>
</dbReference>